<protein>
    <recommendedName>
        <fullName evidence="2">HTH cro/C1-type domain-containing protein</fullName>
    </recommendedName>
</protein>
<organism evidence="3 4">
    <name type="scientific">Avrilella dinanensis</name>
    <dbReference type="NCBI Taxonomy" id="2008672"/>
    <lineage>
        <taxon>Bacteria</taxon>
        <taxon>Pseudomonadati</taxon>
        <taxon>Bacteroidota</taxon>
        <taxon>Flavobacteriia</taxon>
        <taxon>Flavobacteriales</taxon>
        <taxon>Flavobacteriaceae</taxon>
        <taxon>Avrilella</taxon>
    </lineage>
</organism>
<dbReference type="AlphaFoldDB" id="A0A2M9R5P6"/>
<dbReference type="SMART" id="SM00530">
    <property type="entry name" value="HTH_XRE"/>
    <property type="match status" value="1"/>
</dbReference>
<reference evidence="3 4" key="1">
    <citation type="submission" date="2017-06" db="EMBL/GenBank/DDBJ databases">
        <title>Description of Avrilella dinanensis gen. nov. sp. nov.</title>
        <authorList>
            <person name="Leyer C."/>
            <person name="Sassi M."/>
            <person name="Minet J."/>
            <person name="Kayal S."/>
            <person name="Cattoir V."/>
        </authorList>
    </citation>
    <scope>NUCLEOTIDE SEQUENCE [LARGE SCALE GENOMIC DNA]</scope>
    <source>
        <strain evidence="3 4">UR159</strain>
    </source>
</reference>
<keyword evidence="4" id="KW-1185">Reference proteome</keyword>
<dbReference type="InterPro" id="IPR001387">
    <property type="entry name" value="Cro/C1-type_HTH"/>
</dbReference>
<comment type="caution">
    <text evidence="3">The sequence shown here is derived from an EMBL/GenBank/DDBJ whole genome shotgun (WGS) entry which is preliminary data.</text>
</comment>
<evidence type="ECO:0000256" key="1">
    <source>
        <dbReference type="SAM" id="Coils"/>
    </source>
</evidence>
<feature type="domain" description="HTH cro/C1-type" evidence="2">
    <location>
        <begin position="6"/>
        <end position="60"/>
    </location>
</feature>
<dbReference type="Pfam" id="PF01381">
    <property type="entry name" value="HTH_3"/>
    <property type="match status" value="1"/>
</dbReference>
<accession>A0A2M9R5P6</accession>
<keyword evidence="1" id="KW-0175">Coiled coil</keyword>
<dbReference type="CDD" id="cd00093">
    <property type="entry name" value="HTH_XRE"/>
    <property type="match status" value="1"/>
</dbReference>
<proteinExistence type="predicted"/>
<feature type="coiled-coil region" evidence="1">
    <location>
        <begin position="86"/>
        <end position="113"/>
    </location>
</feature>
<dbReference type="RefSeq" id="WP_100677751.1">
    <property type="nucleotide sequence ID" value="NZ_NIPO01000001.1"/>
</dbReference>
<evidence type="ECO:0000259" key="2">
    <source>
        <dbReference type="PROSITE" id="PS50943"/>
    </source>
</evidence>
<dbReference type="PROSITE" id="PS50943">
    <property type="entry name" value="HTH_CROC1"/>
    <property type="match status" value="1"/>
</dbReference>
<gene>
    <name evidence="3" type="ORF">CDL10_06355</name>
</gene>
<name>A0A2M9R5P6_9FLAO</name>
<dbReference type="SUPFAM" id="SSF47413">
    <property type="entry name" value="lambda repressor-like DNA-binding domains"/>
    <property type="match status" value="1"/>
</dbReference>
<dbReference type="GO" id="GO:0003677">
    <property type="term" value="F:DNA binding"/>
    <property type="evidence" value="ECO:0007669"/>
    <property type="project" value="InterPro"/>
</dbReference>
<dbReference type="Proteomes" id="UP000231960">
    <property type="component" value="Unassembled WGS sequence"/>
</dbReference>
<dbReference type="EMBL" id="NIPO01000001">
    <property type="protein sequence ID" value="PJR04188.1"/>
    <property type="molecule type" value="Genomic_DNA"/>
</dbReference>
<dbReference type="InterPro" id="IPR010982">
    <property type="entry name" value="Lambda_DNA-bd_dom_sf"/>
</dbReference>
<evidence type="ECO:0000313" key="3">
    <source>
        <dbReference type="EMBL" id="PJR04188.1"/>
    </source>
</evidence>
<evidence type="ECO:0000313" key="4">
    <source>
        <dbReference type="Proteomes" id="UP000231960"/>
    </source>
</evidence>
<dbReference type="Gene3D" id="1.10.260.40">
    <property type="entry name" value="lambda repressor-like DNA-binding domains"/>
    <property type="match status" value="1"/>
</dbReference>
<dbReference type="OrthoDB" id="1274166at2"/>
<sequence>MKKTKLINARKQKGLSIKEVADLMKMEDYSYRRRENGKVKISNEEWVRLAEILEVKFEDIFESENITFAESQDQPSNIYTVPEHLLENQREYIDTLKGEISKLKAEIQSLKARKIDRTDIYPDSDKTIQPHAKQNKK</sequence>